<proteinExistence type="predicted"/>
<organism evidence="1">
    <name type="scientific">Ditylum brightwellii</name>
    <dbReference type="NCBI Taxonomy" id="49249"/>
    <lineage>
        <taxon>Eukaryota</taxon>
        <taxon>Sar</taxon>
        <taxon>Stramenopiles</taxon>
        <taxon>Ochrophyta</taxon>
        <taxon>Bacillariophyta</taxon>
        <taxon>Mediophyceae</taxon>
        <taxon>Lithodesmiophycidae</taxon>
        <taxon>Lithodesmiales</taxon>
        <taxon>Lithodesmiaceae</taxon>
        <taxon>Ditylum</taxon>
    </lineage>
</organism>
<accession>A0A7S4SCY1</accession>
<dbReference type="EMBL" id="HBNS01042132">
    <property type="protein sequence ID" value="CAE4641068.1"/>
    <property type="molecule type" value="Transcribed_RNA"/>
</dbReference>
<sequence length="128" mass="13896">MAIQWSHTDTDMFDSSKWTLIASGSAENVWDSGAVTSPFSVQVRSGEVQAFYIYGGGRGIVSQDGGGTSTLDVYKSDENMEIRTGRGLFSGGVFSRGYGTHFLLLVVYLAQDLVLIPGQIPNFRGYLI</sequence>
<name>A0A7S4SCY1_9STRA</name>
<protein>
    <submittedName>
        <fullName evidence="1">Uncharacterized protein</fullName>
    </submittedName>
</protein>
<dbReference type="AlphaFoldDB" id="A0A7S4SCY1"/>
<gene>
    <name evidence="1" type="ORF">DBRI00130_LOCUS32770</name>
</gene>
<reference evidence="1" key="1">
    <citation type="submission" date="2021-01" db="EMBL/GenBank/DDBJ databases">
        <authorList>
            <person name="Corre E."/>
            <person name="Pelletier E."/>
            <person name="Niang G."/>
            <person name="Scheremetjew M."/>
            <person name="Finn R."/>
            <person name="Kale V."/>
            <person name="Holt S."/>
            <person name="Cochrane G."/>
            <person name="Meng A."/>
            <person name="Brown T."/>
            <person name="Cohen L."/>
        </authorList>
    </citation>
    <scope>NUCLEOTIDE SEQUENCE</scope>
    <source>
        <strain evidence="1">GSO104</strain>
    </source>
</reference>
<evidence type="ECO:0000313" key="1">
    <source>
        <dbReference type="EMBL" id="CAE4641068.1"/>
    </source>
</evidence>